<gene>
    <name evidence="2" type="ORF">DOQ08_02540</name>
</gene>
<reference evidence="2 3" key="1">
    <citation type="submission" date="2018-08" db="EMBL/GenBank/DDBJ databases">
        <title>Whole Genome Sequence of the Moderate Halophilic Marine Bacterium Marinobacter litoralis Sw-45.</title>
        <authorList>
            <person name="Musa H."/>
        </authorList>
    </citation>
    <scope>NUCLEOTIDE SEQUENCE [LARGE SCALE GENOMIC DNA]</scope>
    <source>
        <strain evidence="2 3">Sw-45</strain>
    </source>
</reference>
<evidence type="ECO:0000313" key="2">
    <source>
        <dbReference type="EMBL" id="RMJ03075.1"/>
    </source>
</evidence>
<feature type="transmembrane region" description="Helical" evidence="1">
    <location>
        <begin position="518"/>
        <end position="538"/>
    </location>
</feature>
<keyword evidence="3" id="KW-1185">Reference proteome</keyword>
<dbReference type="AlphaFoldDB" id="A0A3M2RDN6"/>
<comment type="caution">
    <text evidence="2">The sequence shown here is derived from an EMBL/GenBank/DDBJ whole genome shotgun (WGS) entry which is preliminary data.</text>
</comment>
<evidence type="ECO:0000256" key="1">
    <source>
        <dbReference type="SAM" id="Phobius"/>
    </source>
</evidence>
<protein>
    <submittedName>
        <fullName evidence="2">Uncharacterized protein</fullName>
    </submittedName>
</protein>
<keyword evidence="1" id="KW-1133">Transmembrane helix</keyword>
<dbReference type="Proteomes" id="UP000265903">
    <property type="component" value="Unassembled WGS sequence"/>
</dbReference>
<dbReference type="RefSeq" id="WP_133297172.1">
    <property type="nucleotide sequence ID" value="NZ_QMDL01000003.1"/>
</dbReference>
<dbReference type="EMBL" id="QMDL01000003">
    <property type="protein sequence ID" value="RMJ03075.1"/>
    <property type="molecule type" value="Genomic_DNA"/>
</dbReference>
<accession>A0A3M2RDN6</accession>
<organism evidence="2 3">
    <name type="scientific">Marinobacter litoralis</name>
    <dbReference type="NCBI Taxonomy" id="187981"/>
    <lineage>
        <taxon>Bacteria</taxon>
        <taxon>Pseudomonadati</taxon>
        <taxon>Pseudomonadota</taxon>
        <taxon>Gammaproteobacteria</taxon>
        <taxon>Pseudomonadales</taxon>
        <taxon>Marinobacteraceae</taxon>
        <taxon>Marinobacter</taxon>
    </lineage>
</organism>
<proteinExistence type="predicted"/>
<sequence length="539" mass="60241">MIKEDVPVPAATEFMEALNSGNHLKLIREWGNVLFHTVFIREHPGLELPMLHSVDDHHSFLASPDVNEVQEALLERLVLAEDADVFVRAVPLRELARNAHMLGAWLNWFDAKIIMDSSLMELLGMKALVTLDDGQERLYQAKVYASPALNKSGISTNVSAQIWKVSDIEGGAGLQRTREFFVYDDSKSFAFAENEGSILSSRKLSQLRAKEAMLFGTWASPVYNFEAVTKDAVREADHLVEDTYVPHPSLLDEALLDSFRELERAINNEIMPDARRLHLDVSKGQVFAELEEPGDDELDRVEGRKFCIVFDDHPEWCLWLGGDGLAVTDYSDEVWLPESPGRHEVPESLRLKIVRAIAWTLFWKGREPGSRVSLIPGQFAGLRPFRPDNLDRIFHPPLDDTRFPALASMLCGEQPLPVLVHGELPEGYVIEALEDLQVSAAELPRGTLRRDSLLLNGAVHFGSMCGPIVVPQTAIEFPDEWYTGIRTSNTQLISDLKAFLWDQSRVVPAPEKDPDDPGAVIGICLGIMAFLLVLVLVLG</sequence>
<name>A0A3M2RDN6_9GAMM</name>
<dbReference type="OrthoDB" id="6347847at2"/>
<keyword evidence="1" id="KW-0472">Membrane</keyword>
<keyword evidence="1" id="KW-0812">Transmembrane</keyword>
<evidence type="ECO:0000313" key="3">
    <source>
        <dbReference type="Proteomes" id="UP000265903"/>
    </source>
</evidence>